<name>A0ACC2EI85_DIPCM</name>
<evidence type="ECO:0000313" key="1">
    <source>
        <dbReference type="EMBL" id="KAJ7566105.1"/>
    </source>
</evidence>
<dbReference type="EMBL" id="CM055093">
    <property type="protein sequence ID" value="KAJ7566105.1"/>
    <property type="molecule type" value="Genomic_DNA"/>
</dbReference>
<accession>A0ACC2EI85</accession>
<reference evidence="2" key="1">
    <citation type="journal article" date="2024" name="Proc. Natl. Acad. Sci. U.S.A.">
        <title>Extraordinary preservation of gene collinearity over three hundred million years revealed in homosporous lycophytes.</title>
        <authorList>
            <person name="Li C."/>
            <person name="Wickell D."/>
            <person name="Kuo L.Y."/>
            <person name="Chen X."/>
            <person name="Nie B."/>
            <person name="Liao X."/>
            <person name="Peng D."/>
            <person name="Ji J."/>
            <person name="Jenkins J."/>
            <person name="Williams M."/>
            <person name="Shu S."/>
            <person name="Plott C."/>
            <person name="Barry K."/>
            <person name="Rajasekar S."/>
            <person name="Grimwood J."/>
            <person name="Han X."/>
            <person name="Sun S."/>
            <person name="Hou Z."/>
            <person name="He W."/>
            <person name="Dai G."/>
            <person name="Sun C."/>
            <person name="Schmutz J."/>
            <person name="Leebens-Mack J.H."/>
            <person name="Li F.W."/>
            <person name="Wang L."/>
        </authorList>
    </citation>
    <scope>NUCLEOTIDE SEQUENCE [LARGE SCALE GENOMIC DNA]</scope>
    <source>
        <strain evidence="2">cv. PW_Plant_1</strain>
    </source>
</reference>
<sequence length="102" mass="11059">MMAVVGRSPIRDSIARKLKELLAPSLLEIEDVSAQHAGHAGVQSGAAETHFNVKIVTSAFIGQSLVHRHRRVYEILQDELKGGVHALSIVAKTPSELEKPKS</sequence>
<keyword evidence="2" id="KW-1185">Reference proteome</keyword>
<gene>
    <name evidence="1" type="ORF">O6H91_02G088200</name>
</gene>
<proteinExistence type="predicted"/>
<dbReference type="Proteomes" id="UP001162992">
    <property type="component" value="Chromosome 2"/>
</dbReference>
<protein>
    <submittedName>
        <fullName evidence="1">Uncharacterized protein</fullName>
    </submittedName>
</protein>
<comment type="caution">
    <text evidence="1">The sequence shown here is derived from an EMBL/GenBank/DDBJ whole genome shotgun (WGS) entry which is preliminary data.</text>
</comment>
<organism evidence="1 2">
    <name type="scientific">Diphasiastrum complanatum</name>
    <name type="common">Issler's clubmoss</name>
    <name type="synonym">Lycopodium complanatum</name>
    <dbReference type="NCBI Taxonomy" id="34168"/>
    <lineage>
        <taxon>Eukaryota</taxon>
        <taxon>Viridiplantae</taxon>
        <taxon>Streptophyta</taxon>
        <taxon>Embryophyta</taxon>
        <taxon>Tracheophyta</taxon>
        <taxon>Lycopodiopsida</taxon>
        <taxon>Lycopodiales</taxon>
        <taxon>Lycopodiaceae</taxon>
        <taxon>Lycopodioideae</taxon>
        <taxon>Diphasiastrum</taxon>
    </lineage>
</organism>
<evidence type="ECO:0000313" key="2">
    <source>
        <dbReference type="Proteomes" id="UP001162992"/>
    </source>
</evidence>